<protein>
    <submittedName>
        <fullName evidence="1">Uncharacterized protein</fullName>
    </submittedName>
</protein>
<dbReference type="Proteomes" id="UP000008637">
    <property type="component" value="Chromosome"/>
</dbReference>
<sequence length="204" mass="22651">MASKSLVALTSATGAGAAGLTGYGAHKGWFSTTEKTSFKSRINKEERVILGEAHSNVWTQLLEEYKDKSKATHLIEGISQDNTVIDSLKEWCSKMHDSIEGSESEFNSYVSWCTRENLITKLKAESKNWNNSTDDSGWNTAKTAYGQNDQTDIQIPKGSGEEKIAKGDVTAEQIRNYCKTTSSMPFIKADDLDYKRAIKWCISS</sequence>
<proteinExistence type="predicted"/>
<accession>E8ZI15</accession>
<keyword evidence="2" id="KW-1185">Reference proteome</keyword>
<dbReference type="EMBL" id="FR773153">
    <property type="protein sequence ID" value="CBY92786.1"/>
    <property type="molecule type" value="Genomic_DNA"/>
</dbReference>
<dbReference type="HOGENOM" id="CLU_114919_0_0_14"/>
<reference evidence="1 2" key="1">
    <citation type="journal article" date="2011" name="J. Bacteriol.">
        <title>Complete genome sequence of Mycoplasma haemofelis, a hemotropic mycoplasma.</title>
        <authorList>
            <person name="Barker E.N."/>
            <person name="Helps C.R."/>
            <person name="Peters I.R."/>
            <person name="Darby A.C."/>
            <person name="Radford A.D."/>
            <person name="Tasker S."/>
        </authorList>
    </citation>
    <scope>NUCLEOTIDE SEQUENCE [LARGE SCALE GENOMIC DNA]</scope>
    <source>
        <strain evidence="1 2">Langford 1</strain>
    </source>
</reference>
<dbReference type="KEGG" id="mha:HF1_07780"/>
<evidence type="ECO:0000313" key="2">
    <source>
        <dbReference type="Proteomes" id="UP000008637"/>
    </source>
</evidence>
<dbReference type="OrthoDB" id="8685801at2"/>
<dbReference type="AlphaFoldDB" id="E8ZI15"/>
<evidence type="ECO:0000313" key="1">
    <source>
        <dbReference type="EMBL" id="CBY92786.1"/>
    </source>
</evidence>
<gene>
    <name evidence="1" type="ordered locus">HF1_07780</name>
</gene>
<name>E8ZI15_MYCHL</name>
<organism evidence="1 2">
    <name type="scientific">Mycoplasma haemofelis (strain Langford 1)</name>
    <name type="common">Haemobartonella felis</name>
    <dbReference type="NCBI Taxonomy" id="941640"/>
    <lineage>
        <taxon>Bacteria</taxon>
        <taxon>Bacillati</taxon>
        <taxon>Mycoplasmatota</taxon>
        <taxon>Mollicutes</taxon>
        <taxon>Mycoplasmataceae</taxon>
        <taxon>Mycoplasma</taxon>
    </lineage>
</organism>